<dbReference type="AlphaFoldDB" id="A0A0G4IYP6"/>
<dbReference type="Proteomes" id="UP000039324">
    <property type="component" value="Unassembled WGS sequence"/>
</dbReference>
<reference evidence="1 2" key="1">
    <citation type="submission" date="2015-02" db="EMBL/GenBank/DDBJ databases">
        <authorList>
            <person name="Chooi Y.-H."/>
        </authorList>
    </citation>
    <scope>NUCLEOTIDE SEQUENCE [LARGE SCALE GENOMIC DNA]</scope>
    <source>
        <strain evidence="1">E3</strain>
    </source>
</reference>
<proteinExistence type="predicted"/>
<evidence type="ECO:0000313" key="1">
    <source>
        <dbReference type="EMBL" id="CEP00460.1"/>
    </source>
</evidence>
<gene>
    <name evidence="1" type="ORF">PBRA_001514</name>
</gene>
<sequence>MAEQYASAFVFIFLAGSACIAYCTPDRPFHIRDTDRDRLRQYVLTRSATDAFAVIERKRHVTAAILEEFSAIRSTTIKEVALLHGILKTNIFMVNRSCLDFDETNPVLFDAFFDFFHETVPLLPGMLPDTSACQSPSILKVAAFLSDKLQGSFDLWNDFMDAAECDHAMQRRLATMLSTDHRALHIIRQALYDYRSTYPGTGI</sequence>
<dbReference type="EMBL" id="CDSF01000101">
    <property type="protein sequence ID" value="CEP00460.1"/>
    <property type="molecule type" value="Genomic_DNA"/>
</dbReference>
<name>A0A0G4IYP6_PLABS</name>
<organism evidence="1 2">
    <name type="scientific">Plasmodiophora brassicae</name>
    <name type="common">Clubroot disease agent</name>
    <dbReference type="NCBI Taxonomy" id="37360"/>
    <lineage>
        <taxon>Eukaryota</taxon>
        <taxon>Sar</taxon>
        <taxon>Rhizaria</taxon>
        <taxon>Endomyxa</taxon>
        <taxon>Phytomyxea</taxon>
        <taxon>Plasmodiophorida</taxon>
        <taxon>Plasmodiophoridae</taxon>
        <taxon>Plasmodiophora</taxon>
    </lineage>
</organism>
<protein>
    <submittedName>
        <fullName evidence="1">Uncharacterized protein</fullName>
    </submittedName>
</protein>
<evidence type="ECO:0000313" key="2">
    <source>
        <dbReference type="Proteomes" id="UP000039324"/>
    </source>
</evidence>
<keyword evidence="2" id="KW-1185">Reference proteome</keyword>
<accession>A0A0G4IYP6</accession>